<dbReference type="GO" id="GO:0005975">
    <property type="term" value="P:carbohydrate metabolic process"/>
    <property type="evidence" value="ECO:0007669"/>
    <property type="project" value="InterPro"/>
</dbReference>
<dbReference type="Pfam" id="PF03636">
    <property type="entry name" value="Glyco_hydro_65N"/>
    <property type="match status" value="1"/>
</dbReference>
<dbReference type="InterPro" id="IPR037018">
    <property type="entry name" value="GH65_N"/>
</dbReference>
<dbReference type="Gene3D" id="2.70.98.40">
    <property type="entry name" value="Glycoside hydrolase, family 65, N-terminal domain"/>
    <property type="match status" value="1"/>
</dbReference>
<dbReference type="InterPro" id="IPR012341">
    <property type="entry name" value="6hp_glycosidase-like_sf"/>
</dbReference>
<dbReference type="PANTHER" id="PTHR11051">
    <property type="entry name" value="GLYCOSYL HYDROLASE-RELATED"/>
    <property type="match status" value="1"/>
</dbReference>
<dbReference type="FunFam" id="1.50.10.10:FF:000053">
    <property type="entry name" value="Putative glycosyl hydrolase"/>
    <property type="match status" value="1"/>
</dbReference>
<dbReference type="GO" id="GO:0016757">
    <property type="term" value="F:glycosyltransferase activity"/>
    <property type="evidence" value="ECO:0007669"/>
    <property type="project" value="UniProtKB-KW"/>
</dbReference>
<comment type="similarity">
    <text evidence="1">Belongs to the glycosyl hydrolase 65 family.</text>
</comment>
<evidence type="ECO:0000259" key="7">
    <source>
        <dbReference type="Pfam" id="PF03632"/>
    </source>
</evidence>
<dbReference type="PIRSF" id="PIRSF036289">
    <property type="entry name" value="Glycosyl_hydrolase_malt_phosph"/>
    <property type="match status" value="1"/>
</dbReference>
<dbReference type="Gene3D" id="1.50.10.10">
    <property type="match status" value="1"/>
</dbReference>
<proteinExistence type="inferred from homology"/>
<dbReference type="GO" id="GO:0004553">
    <property type="term" value="F:hydrolase activity, hydrolyzing O-glycosyl compounds"/>
    <property type="evidence" value="ECO:0007669"/>
    <property type="project" value="TreeGrafter"/>
</dbReference>
<feature type="region of interest" description="Disordered" evidence="6">
    <location>
        <begin position="222"/>
        <end position="250"/>
    </location>
</feature>
<evidence type="ECO:0000256" key="1">
    <source>
        <dbReference type="ARBA" id="ARBA00006768"/>
    </source>
</evidence>
<organism evidence="9 10">
    <name type="scientific">Streptomyces xanthii</name>
    <dbReference type="NCBI Taxonomy" id="2768069"/>
    <lineage>
        <taxon>Bacteria</taxon>
        <taxon>Bacillati</taxon>
        <taxon>Actinomycetota</taxon>
        <taxon>Actinomycetes</taxon>
        <taxon>Kitasatosporales</taxon>
        <taxon>Streptomycetaceae</taxon>
        <taxon>Streptomyces</taxon>
    </lineage>
</organism>
<reference evidence="9 10" key="1">
    <citation type="submission" date="2020-09" db="EMBL/GenBank/DDBJ databases">
        <title>A novel species.</title>
        <authorList>
            <person name="Gao J."/>
        </authorList>
    </citation>
    <scope>NUCLEOTIDE SEQUENCE [LARGE SCALE GENOMIC DNA]</scope>
    <source>
        <strain evidence="9 10">CRXT-Y-14</strain>
    </source>
</reference>
<feature type="binding site" evidence="5">
    <location>
        <begin position="365"/>
        <end position="366"/>
    </location>
    <ligand>
        <name>substrate</name>
    </ligand>
</feature>
<dbReference type="KEGG" id="sxn:IAG42_00930"/>
<dbReference type="InterPro" id="IPR017045">
    <property type="entry name" value="Malt_Pase/Glycosyl_Hdrlase"/>
</dbReference>
<keyword evidence="2" id="KW-0328">Glycosyltransferase</keyword>
<feature type="domain" description="Glycoside hydrolase family 65 central catalytic" evidence="7">
    <location>
        <begin position="328"/>
        <end position="723"/>
    </location>
</feature>
<dbReference type="PANTHER" id="PTHR11051:SF8">
    <property type="entry name" value="PROTEIN-GLUCOSYLGALACTOSYLHYDROXYLYSINE GLUCOSIDASE"/>
    <property type="match status" value="1"/>
</dbReference>
<dbReference type="InterPro" id="IPR005196">
    <property type="entry name" value="Glyco_hydro_65_N"/>
</dbReference>
<evidence type="ECO:0000256" key="4">
    <source>
        <dbReference type="PIRSR" id="PIRSR036289-50"/>
    </source>
</evidence>
<dbReference type="InterPro" id="IPR008928">
    <property type="entry name" value="6-hairpin_glycosidase_sf"/>
</dbReference>
<dbReference type="RefSeq" id="WP_188335065.1">
    <property type="nucleotide sequence ID" value="NZ_CP061281.1"/>
</dbReference>
<dbReference type="InterPro" id="IPR005195">
    <property type="entry name" value="Glyco_hydro_65_M"/>
</dbReference>
<evidence type="ECO:0000313" key="9">
    <source>
        <dbReference type="EMBL" id="QNS02310.1"/>
    </source>
</evidence>
<dbReference type="SUPFAM" id="SSF48208">
    <property type="entry name" value="Six-hairpin glycosidases"/>
    <property type="match status" value="1"/>
</dbReference>
<evidence type="ECO:0000256" key="3">
    <source>
        <dbReference type="ARBA" id="ARBA00022679"/>
    </source>
</evidence>
<protein>
    <submittedName>
        <fullName evidence="9">Glycoside hydrolase family 65 protein</fullName>
    </submittedName>
</protein>
<evidence type="ECO:0000256" key="6">
    <source>
        <dbReference type="SAM" id="MobiDB-lite"/>
    </source>
</evidence>
<evidence type="ECO:0000256" key="5">
    <source>
        <dbReference type="PIRSR" id="PIRSR036289-51"/>
    </source>
</evidence>
<sequence>MTSATEGWTWGYDTYDPAHERLVEALCTLGNGRFATRGSAPECPAGPVHYPGTYLAGCYDRLTSRVAGERVENEDLVNLPNWTLLRYRCLPDGDRPGEWLTPDSPHLRHYDVRLDLRRGVLSRHLHYEDDRGHGLRVGHVRIVHMGTPALAAQRTTFHAYGWSGAIEVESVLDGSVTNAGVERYRHLESRHLIDRQSGFTPEGIAHLSCRTADPGHTIALAVRTETEPETDRPAGSESGPGRARTTSEGAVQSLLLPIRRGNPVRVTKTLALRSSLDRPAGDPLGLAVDAATGAPPFSRLLAAHRAAWERLWEEGELHVPGRAGLVLRVHQFHLLQTLSPHTAELDVGVPARGLHGEAYRGHVFWDELFVLPHLDLHFPEVARALLMYRHRRLPAARAAAREAGRKGAMFPWQSASSGREETQALHLNPRSGRWLPDRSRLQRHVGSAIAHNVWHHARATGDRGFLHGPGAEILLEVARYWAGAADLDPVAGRYHLRGVVGPDEYHDAYPDATAPGIDDNAYTNVTAAWVLARGLELLDELPAARRAELCERLALDAGEIDRWDDVSRRLHVPFHHGVVSQFEGYGELAELDWQAYRDRYGDIRRLDRILEAEGDSVNRYQASKQADTLMLGHLFRPVELAGLFSRLGYRVDDEIWRSTVAYHLRRTSHGSTLSSLVHGWVLAREKGDDAWRYCEEALLADVADVQGGTTGEGIHLGAMAGTIDLVERGITGLETGPGGLRIEPVALRELPRFVFTVCCAGHRGVRLRVLPGRVGVRVPVSSPVPLPVTLPGERRFTVEPGEERWFLLRAQGG</sequence>
<evidence type="ECO:0000259" key="8">
    <source>
        <dbReference type="Pfam" id="PF03636"/>
    </source>
</evidence>
<dbReference type="InterPro" id="IPR011013">
    <property type="entry name" value="Gal_mutarotase_sf_dom"/>
</dbReference>
<dbReference type="GO" id="GO:0030246">
    <property type="term" value="F:carbohydrate binding"/>
    <property type="evidence" value="ECO:0007669"/>
    <property type="project" value="InterPro"/>
</dbReference>
<keyword evidence="10" id="KW-1185">Reference proteome</keyword>
<keyword evidence="3" id="KW-0808">Transferase</keyword>
<accession>A0A7H1B0Q5</accession>
<name>A0A7H1B0Q5_9ACTN</name>
<dbReference type="Proteomes" id="UP000516428">
    <property type="component" value="Chromosome"/>
</dbReference>
<feature type="binding site" evidence="5">
    <location>
        <begin position="624"/>
        <end position="625"/>
    </location>
    <ligand>
        <name>substrate</name>
    </ligand>
</feature>
<gene>
    <name evidence="9" type="ORF">IAG42_00930</name>
</gene>
<dbReference type="AlphaFoldDB" id="A0A7H1B0Q5"/>
<dbReference type="SUPFAM" id="SSF74650">
    <property type="entry name" value="Galactose mutarotase-like"/>
    <property type="match status" value="1"/>
</dbReference>
<feature type="domain" description="Glycoside hydrolase family 65 N-terminal" evidence="8">
    <location>
        <begin position="12"/>
        <end position="275"/>
    </location>
</feature>
<feature type="active site" description="Proton donor" evidence="4">
    <location>
        <position position="504"/>
    </location>
</feature>
<dbReference type="Pfam" id="PF03632">
    <property type="entry name" value="Glyco_hydro_65m"/>
    <property type="match status" value="1"/>
</dbReference>
<keyword evidence="9" id="KW-0378">Hydrolase</keyword>
<feature type="compositionally biased region" description="Basic and acidic residues" evidence="6">
    <location>
        <begin position="224"/>
        <end position="234"/>
    </location>
</feature>
<dbReference type="EMBL" id="CP061281">
    <property type="protein sequence ID" value="QNS02310.1"/>
    <property type="molecule type" value="Genomic_DNA"/>
</dbReference>
<evidence type="ECO:0000313" key="10">
    <source>
        <dbReference type="Proteomes" id="UP000516428"/>
    </source>
</evidence>
<evidence type="ECO:0000256" key="2">
    <source>
        <dbReference type="ARBA" id="ARBA00022676"/>
    </source>
</evidence>